<proteinExistence type="predicted"/>
<dbReference type="EMBL" id="AMLP01000131">
    <property type="protein sequence ID" value="ELS54624.1"/>
    <property type="molecule type" value="Genomic_DNA"/>
</dbReference>
<gene>
    <name evidence="2" type="ORF">STVIR_4405</name>
</gene>
<evidence type="ECO:0000313" key="2">
    <source>
        <dbReference type="EMBL" id="ELS54624.1"/>
    </source>
</evidence>
<reference evidence="2 3" key="1">
    <citation type="journal article" date="2013" name="Genome Announc.">
        <title>Draft Genome Sequence of Streptomyces viridochromogenes Strain Tu57, Producer of Avilamycin.</title>
        <authorList>
            <person name="Gruning B.A."/>
            <person name="Erxleben A."/>
            <person name="Hahnlein A."/>
            <person name="Gunther S."/>
        </authorList>
    </citation>
    <scope>NUCLEOTIDE SEQUENCE [LARGE SCALE GENOMIC DNA]</scope>
    <source>
        <strain evidence="2 3">Tue57</strain>
    </source>
</reference>
<feature type="region of interest" description="Disordered" evidence="1">
    <location>
        <begin position="1"/>
        <end position="34"/>
    </location>
</feature>
<dbReference type="Proteomes" id="UP000011205">
    <property type="component" value="Unassembled WGS sequence"/>
</dbReference>
<evidence type="ECO:0000313" key="3">
    <source>
        <dbReference type="Proteomes" id="UP000011205"/>
    </source>
</evidence>
<evidence type="ECO:0000256" key="1">
    <source>
        <dbReference type="SAM" id="MobiDB-lite"/>
    </source>
</evidence>
<protein>
    <submittedName>
        <fullName evidence="2">Uncharacterized protein</fullName>
    </submittedName>
</protein>
<comment type="caution">
    <text evidence="2">The sequence shown here is derived from an EMBL/GenBank/DDBJ whole genome shotgun (WGS) entry which is preliminary data.</text>
</comment>
<organism evidence="2 3">
    <name type="scientific">Streptomyces viridochromogenes Tue57</name>
    <dbReference type="NCBI Taxonomy" id="1160705"/>
    <lineage>
        <taxon>Bacteria</taxon>
        <taxon>Bacillati</taxon>
        <taxon>Actinomycetota</taxon>
        <taxon>Actinomycetes</taxon>
        <taxon>Kitasatosporales</taxon>
        <taxon>Streptomycetaceae</taxon>
        <taxon>Streptomyces</taxon>
    </lineage>
</organism>
<name>L8PEK3_STRVR</name>
<dbReference type="AlphaFoldDB" id="L8PEK3"/>
<accession>L8PEK3</accession>
<sequence>MDDGPDAVENSAKPVHDPVDSPVNKPGTIAGKLA</sequence>